<evidence type="ECO:0000313" key="3">
    <source>
        <dbReference type="Proteomes" id="UP001470230"/>
    </source>
</evidence>
<dbReference type="EMBL" id="JAPFFF010000001">
    <property type="protein sequence ID" value="KAK8898240.1"/>
    <property type="molecule type" value="Genomic_DNA"/>
</dbReference>
<gene>
    <name evidence="2" type="ORF">M9Y10_000518</name>
    <name evidence="1" type="ORF">M9Y10_031700</name>
</gene>
<reference evidence="1 3" key="1">
    <citation type="submission" date="2024-04" db="EMBL/GenBank/DDBJ databases">
        <title>Tritrichomonas musculus Genome.</title>
        <authorList>
            <person name="Alves-Ferreira E."/>
            <person name="Grigg M."/>
            <person name="Lorenzi H."/>
            <person name="Galac M."/>
        </authorList>
    </citation>
    <scope>NUCLEOTIDE SEQUENCE [LARGE SCALE GENOMIC DNA]</scope>
    <source>
        <strain evidence="1 3">EAF2021</strain>
    </source>
</reference>
<organism evidence="1 3">
    <name type="scientific">Tritrichomonas musculus</name>
    <dbReference type="NCBI Taxonomy" id="1915356"/>
    <lineage>
        <taxon>Eukaryota</taxon>
        <taxon>Metamonada</taxon>
        <taxon>Parabasalia</taxon>
        <taxon>Tritrichomonadida</taxon>
        <taxon>Tritrichomonadidae</taxon>
        <taxon>Tritrichomonas</taxon>
    </lineage>
</organism>
<name>A0ABR2GLK8_9EUKA</name>
<sequence>MSASDTEDNDDNDQLIFDWDDVFNPEVLPFIELSPIDFILSEPEDEQQKSSSVEDNFNVGVNENYDIPENNPNSEPIEPQLIDNSIHQYNCFANNESFSNFNPAYMPWIAPQNNPLLFSNYIKTSSCRVFRKNKSELSPKADEFRTKLSHLFFKNKKRMDKKIVANIMHFLYEKYNFPKMNRDEVRTISLFYEHYAPYAEKIIELTKNNQKEISNKFKL</sequence>
<evidence type="ECO:0000313" key="1">
    <source>
        <dbReference type="EMBL" id="KAK8834317.1"/>
    </source>
</evidence>
<accession>A0ABR2GLK8</accession>
<proteinExistence type="predicted"/>
<keyword evidence="3" id="KW-1185">Reference proteome</keyword>
<dbReference type="Proteomes" id="UP001470230">
    <property type="component" value="Unassembled WGS sequence"/>
</dbReference>
<protein>
    <submittedName>
        <fullName evidence="1">Uncharacterized protein</fullName>
    </submittedName>
</protein>
<evidence type="ECO:0000313" key="2">
    <source>
        <dbReference type="EMBL" id="KAK8898240.1"/>
    </source>
</evidence>
<dbReference type="EMBL" id="JAPFFF010000432">
    <property type="protein sequence ID" value="KAK8834317.1"/>
    <property type="molecule type" value="Genomic_DNA"/>
</dbReference>
<comment type="caution">
    <text evidence="1">The sequence shown here is derived from an EMBL/GenBank/DDBJ whole genome shotgun (WGS) entry which is preliminary data.</text>
</comment>